<evidence type="ECO:0000256" key="3">
    <source>
        <dbReference type="ARBA" id="ARBA00005517"/>
    </source>
</evidence>
<feature type="modified residue" description="N6-(pyridoxal phosphate)lysine" evidence="12">
    <location>
        <position position="112"/>
    </location>
</feature>
<evidence type="ECO:0000256" key="5">
    <source>
        <dbReference type="ARBA" id="ARBA00018679"/>
    </source>
</evidence>
<evidence type="ECO:0000256" key="6">
    <source>
        <dbReference type="ARBA" id="ARBA00022605"/>
    </source>
</evidence>
<evidence type="ECO:0000256" key="7">
    <source>
        <dbReference type="ARBA" id="ARBA00022697"/>
    </source>
</evidence>
<dbReference type="STRING" id="1177755.A7A08_01983"/>
<dbReference type="InterPro" id="IPR051166">
    <property type="entry name" value="Threonine_Synthase"/>
</dbReference>
<keyword evidence="8 12" id="KW-0663">Pyridoxal phosphate</keyword>
<dbReference type="UniPathway" id="UPA00050">
    <property type="reaction ID" value="UER00065"/>
</dbReference>
<evidence type="ECO:0000256" key="1">
    <source>
        <dbReference type="ARBA" id="ARBA00001933"/>
    </source>
</evidence>
<dbReference type="PATRIC" id="fig|1177755.3.peg.1988"/>
<dbReference type="GO" id="GO:0009088">
    <property type="term" value="P:threonine biosynthetic process"/>
    <property type="evidence" value="ECO:0007669"/>
    <property type="project" value="UniProtKB-UniRule"/>
</dbReference>
<evidence type="ECO:0000259" key="13">
    <source>
        <dbReference type="Pfam" id="PF00291"/>
    </source>
</evidence>
<evidence type="ECO:0000313" key="16">
    <source>
        <dbReference type="Proteomes" id="UP000095087"/>
    </source>
</evidence>
<evidence type="ECO:0000256" key="10">
    <source>
        <dbReference type="ARBA" id="ARBA00049144"/>
    </source>
</evidence>
<keyword evidence="16" id="KW-1185">Reference proteome</keyword>
<dbReference type="InterPro" id="IPR004450">
    <property type="entry name" value="Thr_synthase-like"/>
</dbReference>
<dbReference type="PANTHER" id="PTHR42690">
    <property type="entry name" value="THREONINE SYNTHASE FAMILY MEMBER"/>
    <property type="match status" value="1"/>
</dbReference>
<dbReference type="GO" id="GO:0004795">
    <property type="term" value="F:threonine synthase activity"/>
    <property type="evidence" value="ECO:0007669"/>
    <property type="project" value="UniProtKB-UniRule"/>
</dbReference>
<evidence type="ECO:0000256" key="9">
    <source>
        <dbReference type="ARBA" id="ARBA00023239"/>
    </source>
</evidence>
<feature type="domain" description="Tryptophan synthase beta chain-like PALP" evidence="13">
    <location>
        <begin position="89"/>
        <end position="331"/>
    </location>
</feature>
<dbReference type="Gene3D" id="3.40.50.1100">
    <property type="match status" value="2"/>
</dbReference>
<dbReference type="InterPro" id="IPR000634">
    <property type="entry name" value="Ser/Thr_deHydtase_PyrdxlP-BS"/>
</dbReference>
<evidence type="ECO:0000256" key="12">
    <source>
        <dbReference type="PIRSR" id="PIRSR604450-51"/>
    </source>
</evidence>
<dbReference type="InterPro" id="IPR001926">
    <property type="entry name" value="TrpB-like_PALP"/>
</dbReference>
<keyword evidence="9 15" id="KW-0456">Lyase</keyword>
<evidence type="ECO:0000259" key="14">
    <source>
        <dbReference type="Pfam" id="PF14821"/>
    </source>
</evidence>
<comment type="pathway">
    <text evidence="2">Amino-acid biosynthesis; L-threonine biosynthesis; L-threonine from L-aspartate: step 5/5.</text>
</comment>
<comment type="caution">
    <text evidence="15">The sequence shown here is derived from an EMBL/GenBank/DDBJ whole genome shotgun (WGS) entry which is preliminary data.</text>
</comment>
<comment type="similarity">
    <text evidence="3">Belongs to the threonine synthase family.</text>
</comment>
<name>A0A1E2RYB6_9HYPH</name>
<reference evidence="15 16" key="1">
    <citation type="submission" date="2016-07" db="EMBL/GenBank/DDBJ databases">
        <title>Draft genome sequence of Methyloligella halotolerans C2T (VKM B-2706T=CCUG 61687T=DSM 25045T), a halotolerant polyhydroxybutyrate accumulating methylotroph.</title>
        <authorList>
            <person name="Vasilenko O.V."/>
            <person name="Doronina N.V."/>
            <person name="Poroshina M.N."/>
            <person name="Tarlachkov S.V."/>
            <person name="Trotsenko Y.A."/>
        </authorList>
    </citation>
    <scope>NUCLEOTIDE SEQUENCE [LARGE SCALE GENOMIC DNA]</scope>
    <source>
        <strain evidence="15 16">VKM B-2706</strain>
    </source>
</reference>
<dbReference type="PROSITE" id="PS00165">
    <property type="entry name" value="DEHYDRATASE_SER_THR"/>
    <property type="match status" value="1"/>
</dbReference>
<comment type="catalytic activity">
    <reaction evidence="10">
        <text>O-phospho-L-homoserine + H2O = L-threonine + phosphate</text>
        <dbReference type="Rhea" id="RHEA:10840"/>
        <dbReference type="ChEBI" id="CHEBI:15377"/>
        <dbReference type="ChEBI" id="CHEBI:43474"/>
        <dbReference type="ChEBI" id="CHEBI:57590"/>
        <dbReference type="ChEBI" id="CHEBI:57926"/>
        <dbReference type="EC" id="4.2.3.1"/>
    </reaction>
</comment>
<dbReference type="GO" id="GO:0030170">
    <property type="term" value="F:pyridoxal phosphate binding"/>
    <property type="evidence" value="ECO:0007669"/>
    <property type="project" value="InterPro"/>
</dbReference>
<evidence type="ECO:0000256" key="11">
    <source>
        <dbReference type="NCBIfam" id="TIGR00260"/>
    </source>
</evidence>
<comment type="cofactor">
    <cofactor evidence="1 12">
        <name>pyridoxal 5'-phosphate</name>
        <dbReference type="ChEBI" id="CHEBI:597326"/>
    </cofactor>
</comment>
<dbReference type="Proteomes" id="UP000095087">
    <property type="component" value="Unassembled WGS sequence"/>
</dbReference>
<evidence type="ECO:0000256" key="2">
    <source>
        <dbReference type="ARBA" id="ARBA00004979"/>
    </source>
</evidence>
<dbReference type="CDD" id="cd01560">
    <property type="entry name" value="Thr-synth_2"/>
    <property type="match status" value="1"/>
</dbReference>
<organism evidence="15 16">
    <name type="scientific">Methyloligella halotolerans</name>
    <dbReference type="NCBI Taxonomy" id="1177755"/>
    <lineage>
        <taxon>Bacteria</taxon>
        <taxon>Pseudomonadati</taxon>
        <taxon>Pseudomonadota</taxon>
        <taxon>Alphaproteobacteria</taxon>
        <taxon>Hyphomicrobiales</taxon>
        <taxon>Hyphomicrobiaceae</taxon>
        <taxon>Methyloligella</taxon>
    </lineage>
</organism>
<feature type="domain" description="Threonine synthase N-terminal" evidence="14">
    <location>
        <begin position="2"/>
        <end position="80"/>
    </location>
</feature>
<dbReference type="PANTHER" id="PTHR42690:SF1">
    <property type="entry name" value="THREONINE SYNTHASE-LIKE 2"/>
    <property type="match status" value="1"/>
</dbReference>
<gene>
    <name evidence="15" type="ORF">A7A08_01983</name>
</gene>
<dbReference type="SUPFAM" id="SSF53686">
    <property type="entry name" value="Tryptophan synthase beta subunit-like PLP-dependent enzymes"/>
    <property type="match status" value="1"/>
</dbReference>
<dbReference type="InterPro" id="IPR036052">
    <property type="entry name" value="TrpB-like_PALP_sf"/>
</dbReference>
<evidence type="ECO:0000256" key="4">
    <source>
        <dbReference type="ARBA" id="ARBA00013028"/>
    </source>
</evidence>
<dbReference type="Pfam" id="PF14821">
    <property type="entry name" value="Thr_synth_N"/>
    <property type="match status" value="1"/>
</dbReference>
<proteinExistence type="inferred from homology"/>
<dbReference type="Pfam" id="PF00291">
    <property type="entry name" value="PALP"/>
    <property type="match status" value="1"/>
</dbReference>
<dbReference type="NCBIfam" id="TIGR00260">
    <property type="entry name" value="thrC"/>
    <property type="match status" value="1"/>
</dbReference>
<evidence type="ECO:0000256" key="8">
    <source>
        <dbReference type="ARBA" id="ARBA00022898"/>
    </source>
</evidence>
<keyword evidence="6" id="KW-0028">Amino-acid biosynthesis</keyword>
<evidence type="ECO:0000313" key="15">
    <source>
        <dbReference type="EMBL" id="ODA67236.1"/>
    </source>
</evidence>
<sequence>MKYVSTRGDAPSLSFEGALLAGLARDGGLYMPETWPRFCEQEIADLAGLDYIDVAERVMRPFLEGDPCLDDLREVLEEAYAGFDHPAVTPLKQITPKLWIMELFHGPTLAFKDLAMQVVARFMDRALIRKGGRATVLGATSGDTGAAAIDAFRGRKAIDVVILHPKGRVTEIQRRQMTTVDDPNVHNIALEGTFDDCQAIVKALFNDLPLRDRLHLTGVNSINWARIVAQTVYYFTSAVALGAPYRPVSYTVPTGNFGDIFAGYVAQQMGLPIQRLVIATNANDSLPRAFATGVYEPKTVIATSSPSMDIQLASNFERLLFELVHRDVARVKTLMAELQDTGKLTMSPDELNSLKQVFGAYSISEEETQETIARLYRKTGVLTDPHTAVAIGSALDERRALDQGNTTTPMVILSTADAAKFPETVERATGRVPEQPQRLKDRLGESERCTSLPADYQTVADFIADHSRAGQGEEVEA</sequence>
<dbReference type="OrthoDB" id="9763107at2"/>
<keyword evidence="7" id="KW-0791">Threonine biosynthesis</keyword>
<dbReference type="Gene3D" id="3.90.1380.10">
    <property type="entry name" value="Threonine synthase, N-terminal domain"/>
    <property type="match status" value="1"/>
</dbReference>
<protein>
    <recommendedName>
        <fullName evidence="5 11">Threonine synthase</fullName>
        <ecNumber evidence="4 11">4.2.3.1</ecNumber>
    </recommendedName>
</protein>
<accession>A0A1E2RYB6</accession>
<dbReference type="InterPro" id="IPR037158">
    <property type="entry name" value="Thr_synth_N_sf"/>
</dbReference>
<dbReference type="AlphaFoldDB" id="A0A1E2RYB6"/>
<dbReference type="EMBL" id="MASI01000004">
    <property type="protein sequence ID" value="ODA67236.1"/>
    <property type="molecule type" value="Genomic_DNA"/>
</dbReference>
<dbReference type="InterPro" id="IPR029144">
    <property type="entry name" value="Thr_synth_N"/>
</dbReference>
<dbReference type="Pfam" id="PF24857">
    <property type="entry name" value="THR4_C"/>
    <property type="match status" value="1"/>
</dbReference>
<dbReference type="EC" id="4.2.3.1" evidence="4 11"/>
<dbReference type="RefSeq" id="WP_069095323.1">
    <property type="nucleotide sequence ID" value="NZ_MASI01000004.1"/>
</dbReference>